<dbReference type="Proteomes" id="UP001314903">
    <property type="component" value="Unassembled WGS sequence"/>
</dbReference>
<dbReference type="InterPro" id="IPR024072">
    <property type="entry name" value="DHFR-like_dom_sf"/>
</dbReference>
<dbReference type="InterPro" id="IPR050765">
    <property type="entry name" value="Riboflavin_Biosynth_HTPR"/>
</dbReference>
<evidence type="ECO:0000313" key="3">
    <source>
        <dbReference type="Proteomes" id="UP001314903"/>
    </source>
</evidence>
<dbReference type="PANTHER" id="PTHR38011">
    <property type="entry name" value="DIHYDROFOLATE REDUCTASE FAMILY PROTEIN (AFU_ORTHOLOGUE AFUA_8G06820)"/>
    <property type="match status" value="1"/>
</dbReference>
<proteinExistence type="predicted"/>
<dbReference type="RefSeq" id="WP_209661650.1">
    <property type="nucleotide sequence ID" value="NZ_JAGGLI010000033.1"/>
</dbReference>
<accession>A0ABS4KLD9</accession>
<dbReference type="Pfam" id="PF01872">
    <property type="entry name" value="RibD_C"/>
    <property type="match status" value="1"/>
</dbReference>
<dbReference type="InterPro" id="IPR002734">
    <property type="entry name" value="RibDG_C"/>
</dbReference>
<comment type="caution">
    <text evidence="2">The sequence shown here is derived from an EMBL/GenBank/DDBJ whole genome shotgun (WGS) entry which is preliminary data.</text>
</comment>
<evidence type="ECO:0000313" key="2">
    <source>
        <dbReference type="EMBL" id="MBP2028600.1"/>
    </source>
</evidence>
<reference evidence="2 3" key="1">
    <citation type="submission" date="2021-03" db="EMBL/GenBank/DDBJ databases">
        <title>Genomic Encyclopedia of Type Strains, Phase IV (KMG-IV): sequencing the most valuable type-strain genomes for metagenomic binning, comparative biology and taxonomic classification.</title>
        <authorList>
            <person name="Goeker M."/>
        </authorList>
    </citation>
    <scope>NUCLEOTIDE SEQUENCE [LARGE SCALE GENOMIC DNA]</scope>
    <source>
        <strain evidence="2 3">DSM 27512</strain>
    </source>
</reference>
<dbReference type="EMBL" id="JAGGLI010000033">
    <property type="protein sequence ID" value="MBP2028600.1"/>
    <property type="molecule type" value="Genomic_DNA"/>
</dbReference>
<dbReference type="Gene3D" id="3.40.430.10">
    <property type="entry name" value="Dihydrofolate Reductase, subunit A"/>
    <property type="match status" value="1"/>
</dbReference>
<protein>
    <submittedName>
        <fullName evidence="2">Dihydrofolate reductase</fullName>
    </submittedName>
</protein>
<sequence>MKKLLLYIAMSLDGFIAREDNSLDWLFRTSGEGDNGYSEFYKTIDTILMGRKTYEQILILENGKFPYKDKKCYVFSRQYNENNECVEFINDNIGDFVNKIKNEEGKRIWLVGGGELLHEFLKHKLVDEIIIQIAPIIIGKGIRLFKEDNLEIELILKETKSINNFSQLYYKVK</sequence>
<feature type="domain" description="Bacterial bifunctional deaminase-reductase C-terminal" evidence="1">
    <location>
        <begin position="3"/>
        <end position="163"/>
    </location>
</feature>
<dbReference type="SUPFAM" id="SSF53597">
    <property type="entry name" value="Dihydrofolate reductase-like"/>
    <property type="match status" value="1"/>
</dbReference>
<keyword evidence="3" id="KW-1185">Reference proteome</keyword>
<organism evidence="2 3">
    <name type="scientific">Acetoanaerobium pronyense</name>
    <dbReference type="NCBI Taxonomy" id="1482736"/>
    <lineage>
        <taxon>Bacteria</taxon>
        <taxon>Bacillati</taxon>
        <taxon>Bacillota</taxon>
        <taxon>Clostridia</taxon>
        <taxon>Peptostreptococcales</taxon>
        <taxon>Filifactoraceae</taxon>
        <taxon>Acetoanaerobium</taxon>
    </lineage>
</organism>
<gene>
    <name evidence="2" type="ORF">J2Z35_002430</name>
</gene>
<dbReference type="InterPro" id="IPR001796">
    <property type="entry name" value="DHFR_dom"/>
</dbReference>
<dbReference type="PANTHER" id="PTHR38011:SF11">
    <property type="entry name" value="2,5-DIAMINO-6-RIBOSYLAMINO-4(3H)-PYRIMIDINONE 5'-PHOSPHATE REDUCTASE"/>
    <property type="match status" value="1"/>
</dbReference>
<name>A0ABS4KLD9_9FIRM</name>
<dbReference type="CDD" id="cd00209">
    <property type="entry name" value="DHFR"/>
    <property type="match status" value="1"/>
</dbReference>
<evidence type="ECO:0000259" key="1">
    <source>
        <dbReference type="Pfam" id="PF01872"/>
    </source>
</evidence>